<gene>
    <name evidence="1" type="ORF">GCM10012287_10870</name>
</gene>
<dbReference type="Proteomes" id="UP000631535">
    <property type="component" value="Unassembled WGS sequence"/>
</dbReference>
<dbReference type="EMBL" id="BMMP01000003">
    <property type="protein sequence ID" value="GGO44705.1"/>
    <property type="molecule type" value="Genomic_DNA"/>
</dbReference>
<evidence type="ECO:0008006" key="3">
    <source>
        <dbReference type="Google" id="ProtNLM"/>
    </source>
</evidence>
<sequence length="101" mass="10416">MPGIGAVLSVPAVLVAGSAAQTGAEAHHTLPPLIDPPVFLRMTIGMPARRVNHASSRRVRPAGVRAYRTVAVATIPVTFSGRSVKRPVKGAGTGLTVRGTE</sequence>
<accession>A0ABQ2LXT8</accession>
<name>A0ABQ2LXT8_9ACTN</name>
<proteinExistence type="predicted"/>
<evidence type="ECO:0000313" key="2">
    <source>
        <dbReference type="Proteomes" id="UP000631535"/>
    </source>
</evidence>
<comment type="caution">
    <text evidence="1">The sequence shown here is derived from an EMBL/GenBank/DDBJ whole genome shotgun (WGS) entry which is preliminary data.</text>
</comment>
<keyword evidence="2" id="KW-1185">Reference proteome</keyword>
<protein>
    <recommendedName>
        <fullName evidence="3">Secreted protein</fullName>
    </recommendedName>
</protein>
<organism evidence="1 2">
    <name type="scientific">Streptomyces daqingensis</name>
    <dbReference type="NCBI Taxonomy" id="1472640"/>
    <lineage>
        <taxon>Bacteria</taxon>
        <taxon>Bacillati</taxon>
        <taxon>Actinomycetota</taxon>
        <taxon>Actinomycetes</taxon>
        <taxon>Kitasatosporales</taxon>
        <taxon>Streptomycetaceae</taxon>
        <taxon>Streptomyces</taxon>
    </lineage>
</organism>
<evidence type="ECO:0000313" key="1">
    <source>
        <dbReference type="EMBL" id="GGO44705.1"/>
    </source>
</evidence>
<reference evidence="2" key="1">
    <citation type="journal article" date="2019" name="Int. J. Syst. Evol. Microbiol.">
        <title>The Global Catalogue of Microorganisms (GCM) 10K type strain sequencing project: providing services to taxonomists for standard genome sequencing and annotation.</title>
        <authorList>
            <consortium name="The Broad Institute Genomics Platform"/>
            <consortium name="The Broad Institute Genome Sequencing Center for Infectious Disease"/>
            <person name="Wu L."/>
            <person name="Ma J."/>
        </authorList>
    </citation>
    <scope>NUCLEOTIDE SEQUENCE [LARGE SCALE GENOMIC DNA]</scope>
    <source>
        <strain evidence="2">CGMCC 4.7178</strain>
    </source>
</reference>